<dbReference type="OrthoDB" id="5360893at2759"/>
<evidence type="ECO:0000259" key="1">
    <source>
        <dbReference type="Pfam" id="PF01261"/>
    </source>
</evidence>
<accession>M2N300</accession>
<dbReference type="AlphaFoldDB" id="M2N300"/>
<dbReference type="HOGENOM" id="CLU_035063_0_0_1"/>
<dbReference type="Pfam" id="PF01261">
    <property type="entry name" value="AP_endonuc_2"/>
    <property type="match status" value="1"/>
</dbReference>
<dbReference type="InterPro" id="IPR036237">
    <property type="entry name" value="Xyl_isomerase-like_sf"/>
</dbReference>
<sequence length="354" mass="39695">MPCRPAISSHSLGRAWVHSMPSKLDQAAKHGFDIELFYEDLEYVAKSYPGGVTATNLLLAAQTVRSLCVERGIAIVCLQPFMHYEGLRDRQCHAQRVKEMHLWIQLAHVLNTHIISIPSSFLPVDQASGDLKLIISDLRKVADLGAPEGIQFAYESLAWGTYSDTWEQSWKIVQLVDRPNFGLCLDTFNMAARIYADPTAPHRRTPNAEAATKASVDRLVRTVDVSKIVYVQVVDAEYLTQPLIEGHEYYEAGQPARMSWSRNCRLFYGEQERGAYLPVRAILKAILVDLGFEGWVSAEMFNRTLAEPSPAVPGEHARRAAVAWQKVVVDCKLESCVAQRPEQACMAVERRALL</sequence>
<reference evidence="2 3" key="1">
    <citation type="journal article" date="2012" name="PLoS Pathog.">
        <title>Diverse lifestyles and strategies of plant pathogenesis encoded in the genomes of eighteen Dothideomycetes fungi.</title>
        <authorList>
            <person name="Ohm R.A."/>
            <person name="Feau N."/>
            <person name="Henrissat B."/>
            <person name="Schoch C.L."/>
            <person name="Horwitz B.A."/>
            <person name="Barry K.W."/>
            <person name="Condon B.J."/>
            <person name="Copeland A.C."/>
            <person name="Dhillon B."/>
            <person name="Glaser F."/>
            <person name="Hesse C.N."/>
            <person name="Kosti I."/>
            <person name="LaButti K."/>
            <person name="Lindquist E.A."/>
            <person name="Lucas S."/>
            <person name="Salamov A.A."/>
            <person name="Bradshaw R.E."/>
            <person name="Ciuffetti L."/>
            <person name="Hamelin R.C."/>
            <person name="Kema G.H.J."/>
            <person name="Lawrence C."/>
            <person name="Scott J.A."/>
            <person name="Spatafora J.W."/>
            <person name="Turgeon B.G."/>
            <person name="de Wit P.J.G.M."/>
            <person name="Zhong S."/>
            <person name="Goodwin S.B."/>
            <person name="Grigoriev I.V."/>
        </authorList>
    </citation>
    <scope>NUCLEOTIDE SEQUENCE [LARGE SCALE GENOMIC DNA]</scope>
    <source>
        <strain evidence="2 3">UAMH 10762</strain>
    </source>
</reference>
<proteinExistence type="predicted"/>
<name>M2N300_BAUPA</name>
<dbReference type="PANTHER" id="PTHR12110">
    <property type="entry name" value="HYDROXYPYRUVATE ISOMERASE"/>
    <property type="match status" value="1"/>
</dbReference>
<dbReference type="SUPFAM" id="SSF51658">
    <property type="entry name" value="Xylose isomerase-like"/>
    <property type="match status" value="1"/>
</dbReference>
<organism evidence="2 3">
    <name type="scientific">Baudoinia panamericana (strain UAMH 10762)</name>
    <name type="common">Angels' share fungus</name>
    <name type="synonym">Baudoinia compniacensis (strain UAMH 10762)</name>
    <dbReference type="NCBI Taxonomy" id="717646"/>
    <lineage>
        <taxon>Eukaryota</taxon>
        <taxon>Fungi</taxon>
        <taxon>Dikarya</taxon>
        <taxon>Ascomycota</taxon>
        <taxon>Pezizomycotina</taxon>
        <taxon>Dothideomycetes</taxon>
        <taxon>Dothideomycetidae</taxon>
        <taxon>Mycosphaerellales</taxon>
        <taxon>Teratosphaeriaceae</taxon>
        <taxon>Baudoinia</taxon>
    </lineage>
</organism>
<evidence type="ECO:0000313" key="3">
    <source>
        <dbReference type="Proteomes" id="UP000011761"/>
    </source>
</evidence>
<evidence type="ECO:0000313" key="2">
    <source>
        <dbReference type="EMBL" id="EMC98333.1"/>
    </source>
</evidence>
<dbReference type="KEGG" id="bcom:BAUCODRAFT_121208"/>
<dbReference type="Proteomes" id="UP000011761">
    <property type="component" value="Unassembled WGS sequence"/>
</dbReference>
<keyword evidence="3" id="KW-1185">Reference proteome</keyword>
<dbReference type="eggNOG" id="ENOG502QQ4I">
    <property type="taxonomic scope" value="Eukaryota"/>
</dbReference>
<protein>
    <recommendedName>
        <fullName evidence="1">Xylose isomerase-like TIM barrel domain-containing protein</fullName>
    </recommendedName>
</protein>
<dbReference type="PANTHER" id="PTHR12110:SF21">
    <property type="entry name" value="XYLOSE ISOMERASE-LIKE TIM BARREL DOMAIN-CONTAINING PROTEIN"/>
    <property type="match status" value="1"/>
</dbReference>
<dbReference type="RefSeq" id="XP_007675003.1">
    <property type="nucleotide sequence ID" value="XM_007676813.1"/>
</dbReference>
<dbReference type="OMA" id="DCKPAIT"/>
<dbReference type="GeneID" id="19107581"/>
<feature type="domain" description="Xylose isomerase-like TIM barrel" evidence="1">
    <location>
        <begin position="24"/>
        <end position="324"/>
    </location>
</feature>
<dbReference type="Gene3D" id="3.20.20.150">
    <property type="entry name" value="Divalent-metal-dependent TIM barrel enzymes"/>
    <property type="match status" value="1"/>
</dbReference>
<dbReference type="STRING" id="717646.M2N300"/>
<dbReference type="EMBL" id="KB445553">
    <property type="protein sequence ID" value="EMC98333.1"/>
    <property type="molecule type" value="Genomic_DNA"/>
</dbReference>
<gene>
    <name evidence="2" type="ORF">BAUCODRAFT_121208</name>
</gene>
<dbReference type="InterPro" id="IPR050312">
    <property type="entry name" value="IolE/XylAMocC-like"/>
</dbReference>
<dbReference type="InterPro" id="IPR013022">
    <property type="entry name" value="Xyl_isomerase-like_TIM-brl"/>
</dbReference>